<evidence type="ECO:0000256" key="4">
    <source>
        <dbReference type="SAM" id="MobiDB-lite"/>
    </source>
</evidence>
<dbReference type="InterPro" id="IPR035971">
    <property type="entry name" value="CBD_sf"/>
</dbReference>
<feature type="signal peptide" evidence="5">
    <location>
        <begin position="1"/>
        <end position="20"/>
    </location>
</feature>
<feature type="domain" description="CBM1" evidence="6">
    <location>
        <begin position="18"/>
        <end position="54"/>
    </location>
</feature>
<keyword evidence="1 5" id="KW-0732">Signal</keyword>
<dbReference type="GO" id="GO:0030248">
    <property type="term" value="F:cellulose binding"/>
    <property type="evidence" value="ECO:0007669"/>
    <property type="project" value="InterPro"/>
</dbReference>
<accession>A0AAN6U3I8</accession>
<dbReference type="GO" id="GO:0000272">
    <property type="term" value="P:polysaccharide catabolic process"/>
    <property type="evidence" value="ECO:0007669"/>
    <property type="project" value="UniProtKB-KW"/>
</dbReference>
<dbReference type="Proteomes" id="UP001302602">
    <property type="component" value="Unassembled WGS sequence"/>
</dbReference>
<evidence type="ECO:0000313" key="8">
    <source>
        <dbReference type="Proteomes" id="UP001302602"/>
    </source>
</evidence>
<feature type="chain" id="PRO_5042896526" evidence="5">
    <location>
        <begin position="21"/>
        <end position="268"/>
    </location>
</feature>
<protein>
    <submittedName>
        <fullName evidence="7">Carbohydrate-binding module family 1 protein</fullName>
    </submittedName>
</protein>
<dbReference type="Pfam" id="PF00734">
    <property type="entry name" value="CBM_1"/>
    <property type="match status" value="1"/>
</dbReference>
<evidence type="ECO:0000313" key="7">
    <source>
        <dbReference type="EMBL" id="KAK4125697.1"/>
    </source>
</evidence>
<reference evidence="7" key="2">
    <citation type="submission" date="2023-05" db="EMBL/GenBank/DDBJ databases">
        <authorList>
            <consortium name="Lawrence Berkeley National Laboratory"/>
            <person name="Steindorff A."/>
            <person name="Hensen N."/>
            <person name="Bonometti L."/>
            <person name="Westerberg I."/>
            <person name="Brannstrom I.O."/>
            <person name="Guillou S."/>
            <person name="Cros-Aarteil S."/>
            <person name="Calhoun S."/>
            <person name="Haridas S."/>
            <person name="Kuo A."/>
            <person name="Mondo S."/>
            <person name="Pangilinan J."/>
            <person name="Riley R."/>
            <person name="Labutti K."/>
            <person name="Andreopoulos B."/>
            <person name="Lipzen A."/>
            <person name="Chen C."/>
            <person name="Yanf M."/>
            <person name="Daum C."/>
            <person name="Ng V."/>
            <person name="Clum A."/>
            <person name="Ohm R."/>
            <person name="Martin F."/>
            <person name="Silar P."/>
            <person name="Natvig D."/>
            <person name="Lalanne C."/>
            <person name="Gautier V."/>
            <person name="Ament-Velasquez S.L."/>
            <person name="Kruys A."/>
            <person name="Hutchinson M.I."/>
            <person name="Powell A.J."/>
            <person name="Barry K."/>
            <person name="Miller A.N."/>
            <person name="Grigoriev I.V."/>
            <person name="Debuchy R."/>
            <person name="Gladieux P."/>
            <person name="Thoren M.H."/>
            <person name="Johannesson H."/>
        </authorList>
    </citation>
    <scope>NUCLEOTIDE SEQUENCE</scope>
    <source>
        <strain evidence="7">CBS 731.68</strain>
    </source>
</reference>
<evidence type="ECO:0000259" key="6">
    <source>
        <dbReference type="PROSITE" id="PS51164"/>
    </source>
</evidence>
<keyword evidence="8" id="KW-1185">Reference proteome</keyword>
<reference evidence="7" key="1">
    <citation type="journal article" date="2023" name="Mol. Phylogenet. Evol.">
        <title>Genome-scale phylogeny and comparative genomics of the fungal order Sordariales.</title>
        <authorList>
            <person name="Hensen N."/>
            <person name="Bonometti L."/>
            <person name="Westerberg I."/>
            <person name="Brannstrom I.O."/>
            <person name="Guillou S."/>
            <person name="Cros-Aarteil S."/>
            <person name="Calhoun S."/>
            <person name="Haridas S."/>
            <person name="Kuo A."/>
            <person name="Mondo S."/>
            <person name="Pangilinan J."/>
            <person name="Riley R."/>
            <person name="LaButti K."/>
            <person name="Andreopoulos B."/>
            <person name="Lipzen A."/>
            <person name="Chen C."/>
            <person name="Yan M."/>
            <person name="Daum C."/>
            <person name="Ng V."/>
            <person name="Clum A."/>
            <person name="Steindorff A."/>
            <person name="Ohm R.A."/>
            <person name="Martin F."/>
            <person name="Silar P."/>
            <person name="Natvig D.O."/>
            <person name="Lalanne C."/>
            <person name="Gautier V."/>
            <person name="Ament-Velasquez S.L."/>
            <person name="Kruys A."/>
            <person name="Hutchinson M.I."/>
            <person name="Powell A.J."/>
            <person name="Barry K."/>
            <person name="Miller A.N."/>
            <person name="Grigoriev I.V."/>
            <person name="Debuchy R."/>
            <person name="Gladieux P."/>
            <person name="Hiltunen Thoren M."/>
            <person name="Johannesson H."/>
        </authorList>
    </citation>
    <scope>NUCLEOTIDE SEQUENCE</scope>
    <source>
        <strain evidence="7">CBS 731.68</strain>
    </source>
</reference>
<sequence>MRPVASLPLFVAAAVAQATAGPYGQCGGIGYSGPSACGSGYGCTTYNPYYAQCYPGVVDTPTSTPSSTSTSSPRTTSTTRTSTSTTTTIRDSPTTTTRTTPTSGSAATPTTLEPGWYWIRGVASPYFHSYLQAVVPTAATTSSPSPSTNAMLSKPANAGQFNIVSGQLVWHRFSGQPPLYMHVENPADKTQRKLRTWFEASQNTYGSFAFQGDTLTWSVSDINRPNNAAWLVCAGDELFVNTGAFLYQTPAGCFDHTIHSYGGSTADV</sequence>
<comment type="caution">
    <text evidence="7">The sequence shown here is derived from an EMBL/GenBank/DDBJ whole genome shotgun (WGS) entry which is preliminary data.</text>
</comment>
<dbReference type="AlphaFoldDB" id="A0AAN6U3I8"/>
<dbReference type="SUPFAM" id="SSF57180">
    <property type="entry name" value="Cellulose-binding domain"/>
    <property type="match status" value="1"/>
</dbReference>
<dbReference type="PROSITE" id="PS51164">
    <property type="entry name" value="CBM1_2"/>
    <property type="match status" value="1"/>
</dbReference>
<dbReference type="InterPro" id="IPR000254">
    <property type="entry name" value="CBD"/>
</dbReference>
<dbReference type="SMART" id="SM00236">
    <property type="entry name" value="fCBD"/>
    <property type="match status" value="1"/>
</dbReference>
<gene>
    <name evidence="7" type="ORF">N657DRAFT_642440</name>
</gene>
<evidence type="ECO:0000256" key="2">
    <source>
        <dbReference type="ARBA" id="ARBA00023277"/>
    </source>
</evidence>
<feature type="region of interest" description="Disordered" evidence="4">
    <location>
        <begin position="60"/>
        <end position="108"/>
    </location>
</feature>
<dbReference type="GO" id="GO:0005576">
    <property type="term" value="C:extracellular region"/>
    <property type="evidence" value="ECO:0007669"/>
    <property type="project" value="InterPro"/>
</dbReference>
<organism evidence="7 8">
    <name type="scientific">Parathielavia appendiculata</name>
    <dbReference type="NCBI Taxonomy" id="2587402"/>
    <lineage>
        <taxon>Eukaryota</taxon>
        <taxon>Fungi</taxon>
        <taxon>Dikarya</taxon>
        <taxon>Ascomycota</taxon>
        <taxon>Pezizomycotina</taxon>
        <taxon>Sordariomycetes</taxon>
        <taxon>Sordariomycetidae</taxon>
        <taxon>Sordariales</taxon>
        <taxon>Chaetomiaceae</taxon>
        <taxon>Parathielavia</taxon>
    </lineage>
</organism>
<dbReference type="GeneID" id="87829116"/>
<proteinExistence type="predicted"/>
<keyword evidence="3" id="KW-0624">Polysaccharide degradation</keyword>
<evidence type="ECO:0000256" key="1">
    <source>
        <dbReference type="ARBA" id="ARBA00022729"/>
    </source>
</evidence>
<evidence type="ECO:0000256" key="3">
    <source>
        <dbReference type="ARBA" id="ARBA00023326"/>
    </source>
</evidence>
<name>A0AAN6U3I8_9PEZI</name>
<dbReference type="EMBL" id="MU853225">
    <property type="protein sequence ID" value="KAK4125697.1"/>
    <property type="molecule type" value="Genomic_DNA"/>
</dbReference>
<dbReference type="PROSITE" id="PS00562">
    <property type="entry name" value="CBM1_1"/>
    <property type="match status" value="1"/>
</dbReference>
<evidence type="ECO:0000256" key="5">
    <source>
        <dbReference type="SAM" id="SignalP"/>
    </source>
</evidence>
<keyword evidence="2" id="KW-0119">Carbohydrate metabolism</keyword>
<dbReference type="RefSeq" id="XP_062649468.1">
    <property type="nucleotide sequence ID" value="XM_062792347.1"/>
</dbReference>